<organism evidence="8 9">
    <name type="scientific">Paludisphaera borealis</name>
    <dbReference type="NCBI Taxonomy" id="1387353"/>
    <lineage>
        <taxon>Bacteria</taxon>
        <taxon>Pseudomonadati</taxon>
        <taxon>Planctomycetota</taxon>
        <taxon>Planctomycetia</taxon>
        <taxon>Isosphaerales</taxon>
        <taxon>Isosphaeraceae</taxon>
        <taxon>Paludisphaera</taxon>
    </lineage>
</organism>
<name>A0A1U7CXL7_9BACT</name>
<proteinExistence type="predicted"/>
<feature type="signal peptide" evidence="6">
    <location>
        <begin position="1"/>
        <end position="18"/>
    </location>
</feature>
<dbReference type="Proteomes" id="UP000186309">
    <property type="component" value="Chromosome"/>
</dbReference>
<evidence type="ECO:0000256" key="2">
    <source>
        <dbReference type="ARBA" id="ARBA00022982"/>
    </source>
</evidence>
<dbReference type="Pfam" id="PF00085">
    <property type="entry name" value="Thioredoxin"/>
    <property type="match status" value="1"/>
</dbReference>
<keyword evidence="6" id="KW-0732">Signal</keyword>
<feature type="region of interest" description="Disordered" evidence="5">
    <location>
        <begin position="112"/>
        <end position="161"/>
    </location>
</feature>
<dbReference type="Gene3D" id="3.40.30.10">
    <property type="entry name" value="Glutaredoxin"/>
    <property type="match status" value="1"/>
</dbReference>
<evidence type="ECO:0000256" key="1">
    <source>
        <dbReference type="ARBA" id="ARBA00022448"/>
    </source>
</evidence>
<dbReference type="PROSITE" id="PS51352">
    <property type="entry name" value="THIOREDOXIN_2"/>
    <property type="match status" value="1"/>
</dbReference>
<evidence type="ECO:0000256" key="4">
    <source>
        <dbReference type="ARBA" id="ARBA00023284"/>
    </source>
</evidence>
<feature type="compositionally biased region" description="Polar residues" evidence="5">
    <location>
        <begin position="434"/>
        <end position="446"/>
    </location>
</feature>
<dbReference type="CDD" id="cd02947">
    <property type="entry name" value="TRX_family"/>
    <property type="match status" value="1"/>
</dbReference>
<dbReference type="InterPro" id="IPR036249">
    <property type="entry name" value="Thioredoxin-like_sf"/>
</dbReference>
<feature type="compositionally biased region" description="Acidic residues" evidence="5">
    <location>
        <begin position="118"/>
        <end position="131"/>
    </location>
</feature>
<evidence type="ECO:0000256" key="3">
    <source>
        <dbReference type="ARBA" id="ARBA00023157"/>
    </source>
</evidence>
<dbReference type="SUPFAM" id="SSF52833">
    <property type="entry name" value="Thioredoxin-like"/>
    <property type="match status" value="1"/>
</dbReference>
<feature type="region of interest" description="Disordered" evidence="5">
    <location>
        <begin position="428"/>
        <end position="537"/>
    </location>
</feature>
<feature type="compositionally biased region" description="Basic and acidic residues" evidence="5">
    <location>
        <begin position="401"/>
        <end position="416"/>
    </location>
</feature>
<protein>
    <submittedName>
        <fullName evidence="8">Thioredoxin C-1</fullName>
    </submittedName>
</protein>
<dbReference type="InterPro" id="IPR013766">
    <property type="entry name" value="Thioredoxin_domain"/>
</dbReference>
<sequence length="537" mass="57924">MKLAPLLLVLVSVTQAAAGTSQPVLLDFHADWCGPCRQMRPAVQKLADKGYPIKSIDVDRSPEMAEKYSIGPIPTFVVVDADGREIDRVSGAQPASQLAQFYIKAKDKAKASARSRGDEEDEAAAPTEDDADAKAPADDEPQAKPENERPAPKPHVNPKPWETVVRIKVHANGSIGYGSGTIIYSSPEESLILTCAHIFKLDGSRQAPPNKFPRKITIDLFDGRPQGREKQVHSTNETFAGEAVDYDFKLDVGLIRIRPGRRLKASRVVPPHWEPLQRMGMTSVGCSEGADATTWRTQIVDPKMRGLSGNTAYEAIECMKAPKQGRSGGGLYTDNGYIAGVCNFAEPRGDRGLYATPNSIYSILDRNKLAGLYASPSIGSGSTLMADRGGKGPMSIARGQSPDHEEPVRAATKEGDVTIPDPEIVLGIKAPLQSGRNSRVQAASSTGDRRLAWHPRGGAPTPKLASIETIEPTDIGMDSATDNDHFPPPDWDRDDDDRDSKASLNTEDVAPQTEVRKPVAGKPSGWRPSRSSSVGAR</sequence>
<accession>A0A1U7CXL7</accession>
<dbReference type="STRING" id="1387353.BSF38_05212"/>
<dbReference type="Pfam" id="PF13365">
    <property type="entry name" value="Trypsin_2"/>
    <property type="match status" value="1"/>
</dbReference>
<dbReference type="InterPro" id="IPR017937">
    <property type="entry name" value="Thioredoxin_CS"/>
</dbReference>
<dbReference type="KEGG" id="pbor:BSF38_05212"/>
<dbReference type="OrthoDB" id="8560253at2"/>
<evidence type="ECO:0000313" key="8">
    <source>
        <dbReference type="EMBL" id="APW63638.1"/>
    </source>
</evidence>
<feature type="region of interest" description="Disordered" evidence="5">
    <location>
        <begin position="394"/>
        <end position="416"/>
    </location>
</feature>
<feature type="chain" id="PRO_5013250853" evidence="6">
    <location>
        <begin position="19"/>
        <end position="537"/>
    </location>
</feature>
<dbReference type="PROSITE" id="PS00194">
    <property type="entry name" value="THIOREDOXIN_1"/>
    <property type="match status" value="1"/>
</dbReference>
<dbReference type="AlphaFoldDB" id="A0A1U7CXL7"/>
<dbReference type="PANTHER" id="PTHR45663:SF11">
    <property type="entry name" value="GEO12009P1"/>
    <property type="match status" value="1"/>
</dbReference>
<keyword evidence="4" id="KW-0676">Redox-active center</keyword>
<keyword evidence="9" id="KW-1185">Reference proteome</keyword>
<keyword evidence="3" id="KW-1015">Disulfide bond</keyword>
<dbReference type="InterPro" id="IPR009003">
    <property type="entry name" value="Peptidase_S1_PA"/>
</dbReference>
<feature type="compositionally biased region" description="Basic and acidic residues" evidence="5">
    <location>
        <begin position="132"/>
        <end position="151"/>
    </location>
</feature>
<dbReference type="GO" id="GO:0005737">
    <property type="term" value="C:cytoplasm"/>
    <property type="evidence" value="ECO:0007669"/>
    <property type="project" value="TreeGrafter"/>
</dbReference>
<gene>
    <name evidence="8" type="ORF">BSF38_05212</name>
</gene>
<keyword evidence="2" id="KW-0249">Electron transport</keyword>
<dbReference type="RefSeq" id="WP_076349957.1">
    <property type="nucleotide sequence ID" value="NZ_CP019082.1"/>
</dbReference>
<dbReference type="Gene3D" id="2.40.10.120">
    <property type="match status" value="1"/>
</dbReference>
<feature type="domain" description="Thioredoxin" evidence="7">
    <location>
        <begin position="2"/>
        <end position="108"/>
    </location>
</feature>
<dbReference type="SUPFAM" id="SSF50494">
    <property type="entry name" value="Trypsin-like serine proteases"/>
    <property type="match status" value="1"/>
</dbReference>
<reference evidence="9" key="1">
    <citation type="submission" date="2016-12" db="EMBL/GenBank/DDBJ databases">
        <title>Comparative genomics of four Isosphaeraceae planctomycetes: a common pool of plasmids and glycoside hydrolase genes.</title>
        <authorList>
            <person name="Ivanova A."/>
        </authorList>
    </citation>
    <scope>NUCLEOTIDE SEQUENCE [LARGE SCALE GENOMIC DNA]</scope>
    <source>
        <strain evidence="9">PX4</strain>
    </source>
</reference>
<evidence type="ECO:0000259" key="7">
    <source>
        <dbReference type="PROSITE" id="PS51352"/>
    </source>
</evidence>
<keyword evidence="1" id="KW-0813">Transport</keyword>
<dbReference type="GO" id="GO:0015035">
    <property type="term" value="F:protein-disulfide reductase activity"/>
    <property type="evidence" value="ECO:0007669"/>
    <property type="project" value="TreeGrafter"/>
</dbReference>
<evidence type="ECO:0000313" key="9">
    <source>
        <dbReference type="Proteomes" id="UP000186309"/>
    </source>
</evidence>
<feature type="compositionally biased region" description="Basic and acidic residues" evidence="5">
    <location>
        <begin position="482"/>
        <end position="491"/>
    </location>
</feature>
<dbReference type="EMBL" id="CP019082">
    <property type="protein sequence ID" value="APW63638.1"/>
    <property type="molecule type" value="Genomic_DNA"/>
</dbReference>
<evidence type="ECO:0000256" key="5">
    <source>
        <dbReference type="SAM" id="MobiDB-lite"/>
    </source>
</evidence>
<dbReference type="PANTHER" id="PTHR45663">
    <property type="entry name" value="GEO12009P1"/>
    <property type="match status" value="1"/>
</dbReference>
<evidence type="ECO:0000256" key="6">
    <source>
        <dbReference type="SAM" id="SignalP"/>
    </source>
</evidence>